<keyword evidence="3" id="KW-1185">Reference proteome</keyword>
<dbReference type="RefSeq" id="WP_186956330.1">
    <property type="nucleotide sequence ID" value="NZ_JACOFX010000019.1"/>
</dbReference>
<sequence length="314" mass="35253">MFKVSQIVAVTMAALCASVAFAYDGKGEPVTVNVMTENVARESAAPLLSDFSAENIAKAKRSDDDPFKGSDIRDLRVAAVREAAYGLGIRNGLVARSILIKEFLYRHRSEMDRIFNFAPLMLDCGKEEKDRYSQKLIAERPNENCVMQPPVILGAKNLLSDKDGRGDVLRYSKASFRIKKQARLITTIPIWENYLIFDAGTPGNDVHPALFPKSDEEKRVWNLALAEGWDKGVEQANAIYRQNLAMLNEDFSGMQRYQYLLLQNLVTKPFVSRNRLGVTGNGKTGISIDDITLTITERPEFNLNSSDWMLFPSF</sequence>
<name>A0ABR6ZHC2_9BURK</name>
<dbReference type="EMBL" id="JACOFX010000019">
    <property type="protein sequence ID" value="MBC3910756.1"/>
    <property type="molecule type" value="Genomic_DNA"/>
</dbReference>
<evidence type="ECO:0000313" key="3">
    <source>
        <dbReference type="Proteomes" id="UP000646911"/>
    </source>
</evidence>
<evidence type="ECO:0000256" key="1">
    <source>
        <dbReference type="SAM" id="SignalP"/>
    </source>
</evidence>
<dbReference type="InterPro" id="IPR031618">
    <property type="entry name" value="T4SS_TraI"/>
</dbReference>
<keyword evidence="1" id="KW-0732">Signal</keyword>
<feature type="chain" id="PRO_5045440268" evidence="1">
    <location>
        <begin position="23"/>
        <end position="314"/>
    </location>
</feature>
<proteinExistence type="predicted"/>
<dbReference type="Pfam" id="PF16932">
    <property type="entry name" value="T4SS_TraI"/>
    <property type="match status" value="1"/>
</dbReference>
<protein>
    <submittedName>
        <fullName evidence="2">Type IV secretory system conjugative DNA transfer family protein</fullName>
    </submittedName>
</protein>
<organism evidence="2 3">
    <name type="scientific">Undibacterium umbellatum</name>
    <dbReference type="NCBI Taxonomy" id="2762300"/>
    <lineage>
        <taxon>Bacteria</taxon>
        <taxon>Pseudomonadati</taxon>
        <taxon>Pseudomonadota</taxon>
        <taxon>Betaproteobacteria</taxon>
        <taxon>Burkholderiales</taxon>
        <taxon>Oxalobacteraceae</taxon>
        <taxon>Undibacterium</taxon>
    </lineage>
</organism>
<comment type="caution">
    <text evidence="2">The sequence shown here is derived from an EMBL/GenBank/DDBJ whole genome shotgun (WGS) entry which is preliminary data.</text>
</comment>
<dbReference type="Proteomes" id="UP000646911">
    <property type="component" value="Unassembled WGS sequence"/>
</dbReference>
<accession>A0ABR6ZHC2</accession>
<reference evidence="2 3" key="1">
    <citation type="submission" date="2020-08" db="EMBL/GenBank/DDBJ databases">
        <title>Novel species isolated from subtropical streams in China.</title>
        <authorList>
            <person name="Lu H."/>
        </authorList>
    </citation>
    <scope>NUCLEOTIDE SEQUENCE [LARGE SCALE GENOMIC DNA]</scope>
    <source>
        <strain evidence="2 3">NL8W</strain>
    </source>
</reference>
<gene>
    <name evidence="2" type="ORF">H8L47_24610</name>
</gene>
<evidence type="ECO:0000313" key="2">
    <source>
        <dbReference type="EMBL" id="MBC3910756.1"/>
    </source>
</evidence>
<feature type="signal peptide" evidence="1">
    <location>
        <begin position="1"/>
        <end position="22"/>
    </location>
</feature>